<name>A0ABN8VK86_SACEU</name>
<evidence type="ECO:0000313" key="1">
    <source>
        <dbReference type="EMBL" id="CAI1617138.1"/>
    </source>
</evidence>
<keyword evidence="2" id="KW-1185">Reference proteome</keyword>
<protein>
    <recommendedName>
        <fullName evidence="3">YML083C-like protein</fullName>
    </recommendedName>
</protein>
<gene>
    <name evidence="1" type="primary">U6500M00610</name>
    <name evidence="1" type="ORF">SEUBUCD650_0M00610</name>
</gene>
<sequence>MKAKPGIDSMDYLHVYNNNHGHVPRTPTGQPCLSPVLPPIKLALDQQHSQTFGYASPRCLPTPILPSMSMNAAVGWSQQVLTIPVPIRSSTRMIPMITPIASPRSRFEVTTPSPSLATVAIKLPDLKLPPSPVLATANSAPPQPVLPKIVVGTNNSAAERTNNEELVRGIPDYIDCAITRTQLSKARSGKQLIACAQAYHHPVNENEIENINNILNFRDFIFKHPKSSFESLCILSFEQFVRVYAFINFIYKTKKINKNKYEFTCEMNVHEQLSNKRIQRTRTPEKYKIHLICESKLILSFNHSTKTVKFESVNGGHCHPISTNHVIKPSLFLMHCIKQCHQTVTDPTHLKLALRDALKSLDHERIGIPYLKKRHLKQLHQATSLSNACTTPKKQEDHTTLSMHTGIIPTGNFFMFNASSDIFQRN</sequence>
<dbReference type="Proteomes" id="UP001152964">
    <property type="component" value="Chromosome 13"/>
</dbReference>
<reference evidence="1" key="1">
    <citation type="submission" date="2022-08" db="EMBL/GenBank/DDBJ databases">
        <authorList>
            <person name="Byrne P K."/>
        </authorList>
    </citation>
    <scope>NUCLEOTIDE SEQUENCE</scope>
    <source>
        <strain evidence="1">UCD650</strain>
    </source>
</reference>
<proteinExistence type="predicted"/>
<organism evidence="1 2">
    <name type="scientific">Saccharomyces eubayanus</name>
    <name type="common">Yeast</name>
    <dbReference type="NCBI Taxonomy" id="1080349"/>
    <lineage>
        <taxon>Eukaryota</taxon>
        <taxon>Fungi</taxon>
        <taxon>Dikarya</taxon>
        <taxon>Ascomycota</taxon>
        <taxon>Saccharomycotina</taxon>
        <taxon>Saccharomycetes</taxon>
        <taxon>Saccharomycetales</taxon>
        <taxon>Saccharomycetaceae</taxon>
        <taxon>Saccharomyces</taxon>
    </lineage>
</organism>
<evidence type="ECO:0008006" key="3">
    <source>
        <dbReference type="Google" id="ProtNLM"/>
    </source>
</evidence>
<accession>A0ABN8VK86</accession>
<dbReference type="EMBL" id="OX291503">
    <property type="protein sequence ID" value="CAI1617138.1"/>
    <property type="molecule type" value="Genomic_DNA"/>
</dbReference>
<evidence type="ECO:0000313" key="2">
    <source>
        <dbReference type="Proteomes" id="UP001152964"/>
    </source>
</evidence>